<reference evidence="4" key="1">
    <citation type="submission" date="2025-08" db="UniProtKB">
        <authorList>
            <consortium name="RefSeq"/>
        </authorList>
    </citation>
    <scope>IDENTIFICATION</scope>
    <source>
        <strain evidence="4">J_2021</strain>
        <tissue evidence="4">Erythrocytes</tissue>
    </source>
</reference>
<feature type="region of interest" description="Disordered" evidence="1">
    <location>
        <begin position="58"/>
        <end position="81"/>
    </location>
</feature>
<keyword evidence="3" id="KW-1185">Reference proteome</keyword>
<organism evidence="3 4">
    <name type="scientific">Xenopus laevis</name>
    <name type="common">African clawed frog</name>
    <dbReference type="NCBI Taxonomy" id="8355"/>
    <lineage>
        <taxon>Eukaryota</taxon>
        <taxon>Metazoa</taxon>
        <taxon>Chordata</taxon>
        <taxon>Craniata</taxon>
        <taxon>Vertebrata</taxon>
        <taxon>Euteleostomi</taxon>
        <taxon>Amphibia</taxon>
        <taxon>Batrachia</taxon>
        <taxon>Anura</taxon>
        <taxon>Pipoidea</taxon>
        <taxon>Pipidae</taxon>
        <taxon>Xenopodinae</taxon>
        <taxon>Xenopus</taxon>
        <taxon>Xenopus</taxon>
    </lineage>
</organism>
<evidence type="ECO:0000313" key="3">
    <source>
        <dbReference type="Proteomes" id="UP000186698"/>
    </source>
</evidence>
<feature type="signal peptide" evidence="2">
    <location>
        <begin position="1"/>
        <end position="15"/>
    </location>
</feature>
<feature type="chain" id="PRO_5035307673" evidence="2">
    <location>
        <begin position="16"/>
        <end position="192"/>
    </location>
</feature>
<sequence>MLLLLPLLLLPLVQGEDEGRVALQEEVNVLLYGTLQLGQALSDTYSSTASKLQKVMSRHNRQENSLQMLREQSSRAKSEEERLRREVNRLQQEEHEVQMFSRRIERELWEVRRGYRELQKKVQHLEEEESKTKAEGAATLKTKTERQNLILQVVMEVVTQQQAQMAKQRQQLHHILRKPHMVLLLPQVSSVH</sequence>
<evidence type="ECO:0000256" key="1">
    <source>
        <dbReference type="SAM" id="MobiDB-lite"/>
    </source>
</evidence>
<gene>
    <name evidence="4" type="primary">LOC108705245</name>
</gene>
<proteinExistence type="predicted"/>
<dbReference type="RefSeq" id="XP_041443190.1">
    <property type="nucleotide sequence ID" value="XM_041587256.1"/>
</dbReference>
<dbReference type="GO" id="GO:0070328">
    <property type="term" value="P:triglyceride homeostasis"/>
    <property type="evidence" value="ECO:0007669"/>
    <property type="project" value="InterPro"/>
</dbReference>
<protein>
    <submittedName>
        <fullName evidence="4">Golgin subfamily A member 6-like protein 22 isoform X1</fullName>
    </submittedName>
</protein>
<dbReference type="Proteomes" id="UP000186698">
    <property type="component" value="Chromosome 3L"/>
</dbReference>
<dbReference type="GO" id="GO:0019216">
    <property type="term" value="P:regulation of lipid metabolic process"/>
    <property type="evidence" value="ECO:0007669"/>
    <property type="project" value="InterPro"/>
</dbReference>
<dbReference type="GeneID" id="108705245"/>
<accession>A0A8J1MQ59</accession>
<dbReference type="OrthoDB" id="8951891at2759"/>
<dbReference type="InterPro" id="IPR026614">
    <property type="entry name" value="ANGPTL8"/>
</dbReference>
<dbReference type="PANTHER" id="PTHR21463">
    <property type="entry name" value="ANGIOPOIETIN-LIKE PROTEIN 8"/>
    <property type="match status" value="1"/>
</dbReference>
<dbReference type="PANTHER" id="PTHR21463:SF0">
    <property type="entry name" value="ANGIOPOIETIN-LIKE PROTEIN 8"/>
    <property type="match status" value="1"/>
</dbReference>
<dbReference type="AlphaFoldDB" id="A0A8J1MQ59"/>
<evidence type="ECO:0000256" key="2">
    <source>
        <dbReference type="SAM" id="SignalP"/>
    </source>
</evidence>
<evidence type="ECO:0000313" key="4">
    <source>
        <dbReference type="RefSeq" id="XP_041443190.1"/>
    </source>
</evidence>
<feature type="compositionally biased region" description="Basic and acidic residues" evidence="1">
    <location>
        <begin position="72"/>
        <end position="81"/>
    </location>
</feature>
<keyword evidence="2" id="KW-0732">Signal</keyword>
<name>A0A8J1MQ59_XENLA</name>